<feature type="compositionally biased region" description="Low complexity" evidence="1">
    <location>
        <begin position="568"/>
        <end position="577"/>
    </location>
</feature>
<evidence type="ECO:0000313" key="4">
    <source>
        <dbReference type="Proteomes" id="UP000315010"/>
    </source>
</evidence>
<dbReference type="GO" id="GO:0016989">
    <property type="term" value="F:sigma factor antagonist activity"/>
    <property type="evidence" value="ECO:0007669"/>
    <property type="project" value="TreeGrafter"/>
</dbReference>
<dbReference type="RefSeq" id="WP_419193806.1">
    <property type="nucleotide sequence ID" value="NZ_SJPJ01000001.1"/>
</dbReference>
<dbReference type="Gene3D" id="2.60.120.200">
    <property type="match status" value="1"/>
</dbReference>
<evidence type="ECO:0000259" key="2">
    <source>
        <dbReference type="Pfam" id="PF04773"/>
    </source>
</evidence>
<comment type="caution">
    <text evidence="3">The sequence shown here is derived from an EMBL/GenBank/DDBJ whole genome shotgun (WGS) entry which is preliminary data.</text>
</comment>
<dbReference type="Pfam" id="PF13385">
    <property type="entry name" value="Laminin_G_3"/>
    <property type="match status" value="1"/>
</dbReference>
<keyword evidence="4" id="KW-1185">Reference proteome</keyword>
<dbReference type="Proteomes" id="UP000315010">
    <property type="component" value="Unassembled WGS sequence"/>
</dbReference>
<accession>A0A5C5YWI3</accession>
<gene>
    <name evidence="3" type="ORF">CA13_03040</name>
</gene>
<proteinExistence type="predicted"/>
<feature type="domain" description="FecR protein" evidence="2">
    <location>
        <begin position="167"/>
        <end position="259"/>
    </location>
</feature>
<feature type="region of interest" description="Disordered" evidence="1">
    <location>
        <begin position="555"/>
        <end position="577"/>
    </location>
</feature>
<dbReference type="PANTHER" id="PTHR30273">
    <property type="entry name" value="PERIPLASMIC SIGNAL SENSOR AND SIGMA FACTOR ACTIVATOR FECR-RELATED"/>
    <property type="match status" value="1"/>
</dbReference>
<dbReference type="InterPro" id="IPR013320">
    <property type="entry name" value="ConA-like_dom_sf"/>
</dbReference>
<dbReference type="InterPro" id="IPR006860">
    <property type="entry name" value="FecR"/>
</dbReference>
<dbReference type="PANTHER" id="PTHR30273:SF2">
    <property type="entry name" value="PROTEIN FECR"/>
    <property type="match status" value="1"/>
</dbReference>
<organism evidence="3 4">
    <name type="scientific">Novipirellula herctigrandis</name>
    <dbReference type="NCBI Taxonomy" id="2527986"/>
    <lineage>
        <taxon>Bacteria</taxon>
        <taxon>Pseudomonadati</taxon>
        <taxon>Planctomycetota</taxon>
        <taxon>Planctomycetia</taxon>
        <taxon>Pirellulales</taxon>
        <taxon>Pirellulaceae</taxon>
        <taxon>Novipirellula</taxon>
    </lineage>
</organism>
<dbReference type="Gene3D" id="2.60.120.1440">
    <property type="match status" value="1"/>
</dbReference>
<protein>
    <submittedName>
        <fullName evidence="3">FecR protein</fullName>
    </submittedName>
</protein>
<evidence type="ECO:0000313" key="3">
    <source>
        <dbReference type="EMBL" id="TWT78907.1"/>
    </source>
</evidence>
<dbReference type="SUPFAM" id="SSF49899">
    <property type="entry name" value="Concanavalin A-like lectins/glucanases"/>
    <property type="match status" value="1"/>
</dbReference>
<dbReference type="Pfam" id="PF04773">
    <property type="entry name" value="FecR"/>
    <property type="match status" value="1"/>
</dbReference>
<dbReference type="AlphaFoldDB" id="A0A5C5YWI3"/>
<dbReference type="InterPro" id="IPR012373">
    <property type="entry name" value="Ferrdict_sens_TM"/>
</dbReference>
<name>A0A5C5YWI3_9BACT</name>
<evidence type="ECO:0000256" key="1">
    <source>
        <dbReference type="SAM" id="MobiDB-lite"/>
    </source>
</evidence>
<sequence length="577" mass="63190">MNDRKQLQLSEVLKAQTEGGADEATMSRLAELLRDDPEAQAYYVEYSQMHAMLAWEHGVLPEVTFDDSSPSLLHSEKNASSEIRSMRRWRQLAIAATLLLVTSAGWHIRNRSQSPAIAIANVDTVDAPLAVPIEAWNRREILAVVTKRSGAQLTAPDVAMELSVGDQVRTGKYELTGGFVELTFDNGVEVIVESPASFEIASQMFMILQSGRLAAKVSPEGDGFTVETPTANIVDFGTEFAVEVLADKSSEVHVFDGEVDVSPKKALPKTSGVRLHTDRATRINKTGNMPEGIDIDHDRFLRELVQTDPRSDRYGRIVESLNPVTFLRMELTDDGRTLLDQGAINTPGTIVGGQMLSPPFAAGRLANALRLGGPETRAYAVVAEYVPAANNQISVFAWVRAKSRARWGAIAKNWAFELNYDVKDYNFNQAGQFHFGLYRDEGDLEVQVQNADGELISIREGVPIPLDQWQFVGFIVDGQAVRLYRNGKEVASTPCVGLNISCPKQLGIGTKLSPDGTRPDISNPGFWHGCIDELAIFHDALPIEKIRELYEAANHQGTVSKTPPAPAIPSASIAPND</sequence>
<reference evidence="3 4" key="1">
    <citation type="submission" date="2019-02" db="EMBL/GenBank/DDBJ databases">
        <title>Deep-cultivation of Planctomycetes and their phenomic and genomic characterization uncovers novel biology.</title>
        <authorList>
            <person name="Wiegand S."/>
            <person name="Jogler M."/>
            <person name="Boedeker C."/>
            <person name="Pinto D."/>
            <person name="Vollmers J."/>
            <person name="Rivas-Marin E."/>
            <person name="Kohn T."/>
            <person name="Peeters S.H."/>
            <person name="Heuer A."/>
            <person name="Rast P."/>
            <person name="Oberbeckmann S."/>
            <person name="Bunk B."/>
            <person name="Jeske O."/>
            <person name="Meyerdierks A."/>
            <person name="Storesund J.E."/>
            <person name="Kallscheuer N."/>
            <person name="Luecker S."/>
            <person name="Lage O.M."/>
            <person name="Pohl T."/>
            <person name="Merkel B.J."/>
            <person name="Hornburger P."/>
            <person name="Mueller R.-W."/>
            <person name="Bruemmer F."/>
            <person name="Labrenz M."/>
            <person name="Spormann A.M."/>
            <person name="Op Den Camp H."/>
            <person name="Overmann J."/>
            <person name="Amann R."/>
            <person name="Jetten M.S.M."/>
            <person name="Mascher T."/>
            <person name="Medema M.H."/>
            <person name="Devos D.P."/>
            <person name="Kaster A.-K."/>
            <person name="Ovreas L."/>
            <person name="Rohde M."/>
            <person name="Galperin M.Y."/>
            <person name="Jogler C."/>
        </authorList>
    </citation>
    <scope>NUCLEOTIDE SEQUENCE [LARGE SCALE GENOMIC DNA]</scope>
    <source>
        <strain evidence="3 4">CA13</strain>
    </source>
</reference>
<dbReference type="EMBL" id="SJPJ01000001">
    <property type="protein sequence ID" value="TWT78907.1"/>
    <property type="molecule type" value="Genomic_DNA"/>
</dbReference>